<accession>A0A098LFN8</accession>
<evidence type="ECO:0000313" key="3">
    <source>
        <dbReference type="Proteomes" id="UP000030185"/>
    </source>
</evidence>
<keyword evidence="3" id="KW-1185">Reference proteome</keyword>
<feature type="region of interest" description="Disordered" evidence="1">
    <location>
        <begin position="286"/>
        <end position="322"/>
    </location>
</feature>
<reference evidence="2 3" key="1">
    <citation type="submission" date="2014-09" db="EMBL/GenBank/DDBJ databases">
        <title>Sporocytophaga myxococcoides PG-01 genome sequencing.</title>
        <authorList>
            <person name="Liu L."/>
            <person name="Gao P.J."/>
            <person name="Chen G.J."/>
            <person name="Wang L.S."/>
        </authorList>
    </citation>
    <scope>NUCLEOTIDE SEQUENCE [LARGE SCALE GENOMIC DNA]</scope>
    <source>
        <strain evidence="2 3">PG-01</strain>
    </source>
</reference>
<sequence>MIAKAYNSNNYRYGFNGKEKDDELKGGGNSYDFGARLYDPRLGKWLAVDNYSNKYPSVSPYSFAFNNPLLFIDPSGDTVTVHVTAIKVGTTDINLFSSDEVSSGTTQKTKEVNVYRIDVTNQAGSTATFYYTRIAYRGDKDNPDADPTEVTFDPSEDGEIFLGKIRSRWSGTDNVLEITPMSGNREDGYDSYKGLADDRVLQNRKYVQFHLKGASDGCLLCVGSGQFETTETGQTIDNTNLKANSGDTQKEFMKKIKDFRKADNDAGNSDVIIIKVDQLKKSATAATTATEENTNTNTEQNANTNTDSNNNNGGTVDPIKNE</sequence>
<evidence type="ECO:0000256" key="1">
    <source>
        <dbReference type="SAM" id="MobiDB-lite"/>
    </source>
</evidence>
<dbReference type="eggNOG" id="COG3209">
    <property type="taxonomic scope" value="Bacteria"/>
</dbReference>
<dbReference type="Gene3D" id="2.180.10.10">
    <property type="entry name" value="RHS repeat-associated core"/>
    <property type="match status" value="1"/>
</dbReference>
<name>A0A098LFN8_9BACT</name>
<feature type="compositionally biased region" description="Low complexity" evidence="1">
    <location>
        <begin position="286"/>
        <end position="315"/>
    </location>
</feature>
<comment type="caution">
    <text evidence="2">The sequence shown here is derived from an EMBL/GenBank/DDBJ whole genome shotgun (WGS) entry which is preliminary data.</text>
</comment>
<protein>
    <submittedName>
        <fullName evidence="2">RHS repeat-associated core domain-containing protein</fullName>
    </submittedName>
</protein>
<organism evidence="2 3">
    <name type="scientific">Sporocytophaga myxococcoides</name>
    <dbReference type="NCBI Taxonomy" id="153721"/>
    <lineage>
        <taxon>Bacteria</taxon>
        <taxon>Pseudomonadati</taxon>
        <taxon>Bacteroidota</taxon>
        <taxon>Cytophagia</taxon>
        <taxon>Cytophagales</taxon>
        <taxon>Cytophagaceae</taxon>
        <taxon>Sporocytophaga</taxon>
    </lineage>
</organism>
<dbReference type="InterPro" id="IPR050708">
    <property type="entry name" value="T6SS_VgrG/RHS"/>
</dbReference>
<dbReference type="OrthoDB" id="966206at2"/>
<gene>
    <name evidence="2" type="ORF">MYP_3009</name>
</gene>
<dbReference type="PANTHER" id="PTHR32305:SF15">
    <property type="entry name" value="PROTEIN RHSA-RELATED"/>
    <property type="match status" value="1"/>
</dbReference>
<dbReference type="AlphaFoldDB" id="A0A098LFN8"/>
<proteinExistence type="predicted"/>
<dbReference type="PANTHER" id="PTHR32305">
    <property type="match status" value="1"/>
</dbReference>
<dbReference type="Proteomes" id="UP000030185">
    <property type="component" value="Unassembled WGS sequence"/>
</dbReference>
<dbReference type="EMBL" id="BBLT01000006">
    <property type="protein sequence ID" value="GAL85780.1"/>
    <property type="molecule type" value="Genomic_DNA"/>
</dbReference>
<dbReference type="InterPro" id="IPR022385">
    <property type="entry name" value="Rhs_assc_core"/>
</dbReference>
<dbReference type="STRING" id="153721.MYP_3009"/>
<dbReference type="NCBIfam" id="TIGR03696">
    <property type="entry name" value="Rhs_assc_core"/>
    <property type="match status" value="1"/>
</dbReference>
<evidence type="ECO:0000313" key="2">
    <source>
        <dbReference type="EMBL" id="GAL85780.1"/>
    </source>
</evidence>